<accession>A0A2Z7A8P8</accession>
<evidence type="ECO:0000313" key="2">
    <source>
        <dbReference type="EMBL" id="KZV18082.1"/>
    </source>
</evidence>
<dbReference type="Proteomes" id="UP000250235">
    <property type="component" value="Unassembled WGS sequence"/>
</dbReference>
<evidence type="ECO:0000256" key="1">
    <source>
        <dbReference type="SAM" id="Phobius"/>
    </source>
</evidence>
<proteinExistence type="predicted"/>
<organism evidence="2 3">
    <name type="scientific">Dorcoceras hygrometricum</name>
    <dbReference type="NCBI Taxonomy" id="472368"/>
    <lineage>
        <taxon>Eukaryota</taxon>
        <taxon>Viridiplantae</taxon>
        <taxon>Streptophyta</taxon>
        <taxon>Embryophyta</taxon>
        <taxon>Tracheophyta</taxon>
        <taxon>Spermatophyta</taxon>
        <taxon>Magnoliopsida</taxon>
        <taxon>eudicotyledons</taxon>
        <taxon>Gunneridae</taxon>
        <taxon>Pentapetalae</taxon>
        <taxon>asterids</taxon>
        <taxon>lamiids</taxon>
        <taxon>Lamiales</taxon>
        <taxon>Gesneriaceae</taxon>
        <taxon>Didymocarpoideae</taxon>
        <taxon>Trichosporeae</taxon>
        <taxon>Loxocarpinae</taxon>
        <taxon>Dorcoceras</taxon>
    </lineage>
</organism>
<name>A0A2Z7A8P8_9LAMI</name>
<gene>
    <name evidence="2" type="ORF">F511_25713</name>
</gene>
<protein>
    <submittedName>
        <fullName evidence="2">Uncharacterized protein</fullName>
    </submittedName>
</protein>
<keyword evidence="3" id="KW-1185">Reference proteome</keyword>
<dbReference type="EMBL" id="KV017532">
    <property type="protein sequence ID" value="KZV18082.1"/>
    <property type="molecule type" value="Genomic_DNA"/>
</dbReference>
<evidence type="ECO:0000313" key="3">
    <source>
        <dbReference type="Proteomes" id="UP000250235"/>
    </source>
</evidence>
<sequence>MIQTQEMKRRRAKDSADGLCVGYNQQTATVEFTSRLILTKMEIQQECKAEISRCISKITKRCRSNKLERQRFAFAKKSADGVDVRMRLEGLDVKVEICKARMEAGQQAVHRWMLLPSGYASFCVVLMSSIPWAVVAESRGKRGSFGELRSAVHCGGSRLHAMRPWLTSLGHFSWYQSKVLKGCAYCWYREAQESHHKFLMHSMEGLRLAIKQDVLVMGKTDYPTVTAGGLRAERVLRRWSKTVKRKKPLPPSAQQ</sequence>
<keyword evidence="1" id="KW-0812">Transmembrane</keyword>
<keyword evidence="1" id="KW-1133">Transmembrane helix</keyword>
<reference evidence="2 3" key="1">
    <citation type="journal article" date="2015" name="Proc. Natl. Acad. Sci. U.S.A.">
        <title>The resurrection genome of Boea hygrometrica: A blueprint for survival of dehydration.</title>
        <authorList>
            <person name="Xiao L."/>
            <person name="Yang G."/>
            <person name="Zhang L."/>
            <person name="Yang X."/>
            <person name="Zhao S."/>
            <person name="Ji Z."/>
            <person name="Zhou Q."/>
            <person name="Hu M."/>
            <person name="Wang Y."/>
            <person name="Chen M."/>
            <person name="Xu Y."/>
            <person name="Jin H."/>
            <person name="Xiao X."/>
            <person name="Hu G."/>
            <person name="Bao F."/>
            <person name="Hu Y."/>
            <person name="Wan P."/>
            <person name="Li L."/>
            <person name="Deng X."/>
            <person name="Kuang T."/>
            <person name="Xiang C."/>
            <person name="Zhu J.K."/>
            <person name="Oliver M.J."/>
            <person name="He Y."/>
        </authorList>
    </citation>
    <scope>NUCLEOTIDE SEQUENCE [LARGE SCALE GENOMIC DNA]</scope>
    <source>
        <strain evidence="3">cv. XS01</strain>
    </source>
</reference>
<keyword evidence="1" id="KW-0472">Membrane</keyword>
<dbReference type="AlphaFoldDB" id="A0A2Z7A8P8"/>
<feature type="transmembrane region" description="Helical" evidence="1">
    <location>
        <begin position="112"/>
        <end position="134"/>
    </location>
</feature>